<name>A0A370DMU6_9GAMM</name>
<evidence type="ECO:0000256" key="2">
    <source>
        <dbReference type="ARBA" id="ARBA00022553"/>
    </source>
</evidence>
<dbReference type="Gene3D" id="6.10.250.690">
    <property type="match status" value="1"/>
</dbReference>
<feature type="domain" description="OmpR/PhoB-type" evidence="11">
    <location>
        <begin position="134"/>
        <end position="233"/>
    </location>
</feature>
<dbReference type="InterPro" id="IPR036388">
    <property type="entry name" value="WH-like_DNA-bd_sf"/>
</dbReference>
<dbReference type="PANTHER" id="PTHR48111:SF21">
    <property type="entry name" value="DNA-BINDING DUAL MASTER TRANSCRIPTIONAL REGULATOR RPAA"/>
    <property type="match status" value="1"/>
</dbReference>
<evidence type="ECO:0000256" key="6">
    <source>
        <dbReference type="ARBA" id="ARBA00023163"/>
    </source>
</evidence>
<dbReference type="GO" id="GO:0032993">
    <property type="term" value="C:protein-DNA complex"/>
    <property type="evidence" value="ECO:0007669"/>
    <property type="project" value="TreeGrafter"/>
</dbReference>
<gene>
    <name evidence="12" type="ORF">DIZ80_01905</name>
</gene>
<keyword evidence="3" id="KW-0902">Two-component regulatory system</keyword>
<dbReference type="GO" id="GO:0006355">
    <property type="term" value="P:regulation of DNA-templated transcription"/>
    <property type="evidence" value="ECO:0007669"/>
    <property type="project" value="InterPro"/>
</dbReference>
<keyword evidence="2 8" id="KW-0597">Phosphoprotein</keyword>
<dbReference type="Gene3D" id="1.10.10.10">
    <property type="entry name" value="Winged helix-like DNA-binding domain superfamily/Winged helix DNA-binding domain"/>
    <property type="match status" value="1"/>
</dbReference>
<dbReference type="FunFam" id="1.10.10.10:FF:000018">
    <property type="entry name" value="DNA-binding response regulator ResD"/>
    <property type="match status" value="1"/>
</dbReference>
<dbReference type="InterPro" id="IPR039420">
    <property type="entry name" value="WalR-like"/>
</dbReference>
<keyword evidence="4" id="KW-0805">Transcription regulation</keyword>
<dbReference type="PANTHER" id="PTHR48111">
    <property type="entry name" value="REGULATOR OF RPOS"/>
    <property type="match status" value="1"/>
</dbReference>
<organism evidence="12 13">
    <name type="scientific">endosymbiont of Galathealinum brachiosum</name>
    <dbReference type="NCBI Taxonomy" id="2200906"/>
    <lineage>
        <taxon>Bacteria</taxon>
        <taxon>Pseudomonadati</taxon>
        <taxon>Pseudomonadota</taxon>
        <taxon>Gammaproteobacteria</taxon>
        <taxon>sulfur-oxidizing symbionts</taxon>
    </lineage>
</organism>
<evidence type="ECO:0000256" key="5">
    <source>
        <dbReference type="ARBA" id="ARBA00023125"/>
    </source>
</evidence>
<dbReference type="Pfam" id="PF00486">
    <property type="entry name" value="Trans_reg_C"/>
    <property type="match status" value="1"/>
</dbReference>
<sequence>MMKNKKVIVVEDNRDISDLIKLHLSDIGIQVDTYYDGIDGWNKIKQSDYDLIILDIMLPGMNGINICKKIRNTSKTYTPILMLTSRSSEIDRVLGLESGADDYLTKPFSLMEMVARVKALIRRHDAMSVKSIRSEKLEFIDLSINTQTREVIKHQQHLVLTAKEFDLLLHFAKHPGQVFDRMQLLDKVWGYGHEGYEHTVNSHINRLRGKLETDPRTPQFIKTIWGVGYQFIASAA</sequence>
<dbReference type="EMBL" id="QFXC01000003">
    <property type="protein sequence ID" value="RDH85704.1"/>
    <property type="molecule type" value="Genomic_DNA"/>
</dbReference>
<dbReference type="GO" id="GO:0005829">
    <property type="term" value="C:cytosol"/>
    <property type="evidence" value="ECO:0007669"/>
    <property type="project" value="TreeGrafter"/>
</dbReference>
<dbReference type="InterPro" id="IPR001789">
    <property type="entry name" value="Sig_transdc_resp-reg_receiver"/>
</dbReference>
<dbReference type="PROSITE" id="PS50110">
    <property type="entry name" value="RESPONSE_REGULATORY"/>
    <property type="match status" value="1"/>
</dbReference>
<evidence type="ECO:0000256" key="8">
    <source>
        <dbReference type="PROSITE-ProRule" id="PRU00169"/>
    </source>
</evidence>
<evidence type="ECO:0000256" key="7">
    <source>
        <dbReference type="ARBA" id="ARBA00024735"/>
    </source>
</evidence>
<feature type="modified residue" description="4-aspartylphosphate" evidence="8">
    <location>
        <position position="55"/>
    </location>
</feature>
<dbReference type="CDD" id="cd17574">
    <property type="entry name" value="REC_OmpR"/>
    <property type="match status" value="1"/>
</dbReference>
<comment type="function">
    <text evidence="7">This protein is a positive regulator for the phosphate regulon. Transcription of this operon is positively regulated by PhoB and PhoR when phosphate is limited.</text>
</comment>
<evidence type="ECO:0000256" key="9">
    <source>
        <dbReference type="PROSITE-ProRule" id="PRU01091"/>
    </source>
</evidence>
<proteinExistence type="predicted"/>
<accession>A0A370DMU6</accession>
<feature type="DNA-binding region" description="OmpR/PhoB-type" evidence="9">
    <location>
        <begin position="134"/>
        <end position="233"/>
    </location>
</feature>
<dbReference type="InterPro" id="IPR001867">
    <property type="entry name" value="OmpR/PhoB-type_DNA-bd"/>
</dbReference>
<evidence type="ECO:0000256" key="4">
    <source>
        <dbReference type="ARBA" id="ARBA00023015"/>
    </source>
</evidence>
<comment type="caution">
    <text evidence="12">The sequence shown here is derived from an EMBL/GenBank/DDBJ whole genome shotgun (WGS) entry which is preliminary data.</text>
</comment>
<keyword evidence="13" id="KW-1185">Reference proteome</keyword>
<evidence type="ECO:0000259" key="10">
    <source>
        <dbReference type="PROSITE" id="PS50110"/>
    </source>
</evidence>
<dbReference type="GO" id="GO:0000156">
    <property type="term" value="F:phosphorelay response regulator activity"/>
    <property type="evidence" value="ECO:0007669"/>
    <property type="project" value="TreeGrafter"/>
</dbReference>
<evidence type="ECO:0000256" key="1">
    <source>
        <dbReference type="ARBA" id="ARBA00013332"/>
    </source>
</evidence>
<dbReference type="SMART" id="SM00448">
    <property type="entry name" value="REC"/>
    <property type="match status" value="1"/>
</dbReference>
<evidence type="ECO:0000259" key="11">
    <source>
        <dbReference type="PROSITE" id="PS51755"/>
    </source>
</evidence>
<dbReference type="PROSITE" id="PS51755">
    <property type="entry name" value="OMPR_PHOB"/>
    <property type="match status" value="1"/>
</dbReference>
<dbReference type="InterPro" id="IPR011006">
    <property type="entry name" value="CheY-like_superfamily"/>
</dbReference>
<dbReference type="SMART" id="SM00862">
    <property type="entry name" value="Trans_reg_C"/>
    <property type="match status" value="1"/>
</dbReference>
<dbReference type="Pfam" id="PF00072">
    <property type="entry name" value="Response_reg"/>
    <property type="match status" value="1"/>
</dbReference>
<dbReference type="GO" id="GO:0000976">
    <property type="term" value="F:transcription cis-regulatory region binding"/>
    <property type="evidence" value="ECO:0007669"/>
    <property type="project" value="TreeGrafter"/>
</dbReference>
<dbReference type="FunFam" id="3.40.50.2300:FF:000001">
    <property type="entry name" value="DNA-binding response regulator PhoB"/>
    <property type="match status" value="1"/>
</dbReference>
<keyword evidence="6" id="KW-0804">Transcription</keyword>
<dbReference type="AlphaFoldDB" id="A0A370DMU6"/>
<feature type="domain" description="Response regulatory" evidence="10">
    <location>
        <begin position="6"/>
        <end position="121"/>
    </location>
</feature>
<dbReference type="SUPFAM" id="SSF46894">
    <property type="entry name" value="C-terminal effector domain of the bipartite response regulators"/>
    <property type="match status" value="1"/>
</dbReference>
<dbReference type="InterPro" id="IPR016032">
    <property type="entry name" value="Sig_transdc_resp-reg_C-effctor"/>
</dbReference>
<evidence type="ECO:0000256" key="3">
    <source>
        <dbReference type="ARBA" id="ARBA00023012"/>
    </source>
</evidence>
<keyword evidence="5 9" id="KW-0238">DNA-binding</keyword>
<dbReference type="CDD" id="cd00383">
    <property type="entry name" value="trans_reg_C"/>
    <property type="match status" value="1"/>
</dbReference>
<evidence type="ECO:0000313" key="13">
    <source>
        <dbReference type="Proteomes" id="UP000254266"/>
    </source>
</evidence>
<reference evidence="12 13" key="1">
    <citation type="journal article" date="2018" name="ISME J.">
        <title>Endosymbiont genomes yield clues of tubeworm success.</title>
        <authorList>
            <person name="Li Y."/>
            <person name="Liles M.R."/>
            <person name="Halanych K.M."/>
        </authorList>
    </citation>
    <scope>NUCLEOTIDE SEQUENCE [LARGE SCALE GENOMIC DNA]</scope>
    <source>
        <strain evidence="12">A1464</strain>
    </source>
</reference>
<protein>
    <recommendedName>
        <fullName evidence="1">Phosphate regulon transcriptional regulatory protein PhoB</fullName>
    </recommendedName>
</protein>
<dbReference type="Gene3D" id="3.40.50.2300">
    <property type="match status" value="1"/>
</dbReference>
<dbReference type="SUPFAM" id="SSF52172">
    <property type="entry name" value="CheY-like"/>
    <property type="match status" value="1"/>
</dbReference>
<dbReference type="Proteomes" id="UP000254266">
    <property type="component" value="Unassembled WGS sequence"/>
</dbReference>
<evidence type="ECO:0000313" key="12">
    <source>
        <dbReference type="EMBL" id="RDH85704.1"/>
    </source>
</evidence>